<dbReference type="Gene3D" id="3.30.565.10">
    <property type="entry name" value="Histidine kinase-like ATPase, C-terminal domain"/>
    <property type="match status" value="1"/>
</dbReference>
<evidence type="ECO:0000256" key="2">
    <source>
        <dbReference type="ARBA" id="ARBA00004651"/>
    </source>
</evidence>
<comment type="caution">
    <text evidence="12">The sequence shown here is derived from an EMBL/GenBank/DDBJ whole genome shotgun (WGS) entry which is preliminary data.</text>
</comment>
<evidence type="ECO:0000256" key="1">
    <source>
        <dbReference type="ARBA" id="ARBA00000085"/>
    </source>
</evidence>
<dbReference type="InterPro" id="IPR050980">
    <property type="entry name" value="2C_sensor_his_kinase"/>
</dbReference>
<feature type="transmembrane region" description="Helical" evidence="10">
    <location>
        <begin position="37"/>
        <end position="58"/>
    </location>
</feature>
<comment type="catalytic activity">
    <reaction evidence="1">
        <text>ATP + protein L-histidine = ADP + protein N-phospho-L-histidine.</text>
        <dbReference type="EC" id="2.7.13.3"/>
    </reaction>
</comment>
<dbReference type="EC" id="2.7.13.3" evidence="3"/>
<evidence type="ECO:0000256" key="7">
    <source>
        <dbReference type="ARBA" id="ARBA00022777"/>
    </source>
</evidence>
<keyword evidence="10" id="KW-0812">Transmembrane</keyword>
<dbReference type="Pfam" id="PF02518">
    <property type="entry name" value="HATPase_c"/>
    <property type="match status" value="1"/>
</dbReference>
<protein>
    <recommendedName>
        <fullName evidence="3">histidine kinase</fullName>
        <ecNumber evidence="3">2.7.13.3</ecNumber>
    </recommendedName>
</protein>
<dbReference type="CDD" id="cd00082">
    <property type="entry name" value="HisKA"/>
    <property type="match status" value="1"/>
</dbReference>
<dbReference type="Proteomes" id="UP001431693">
    <property type="component" value="Unassembled WGS sequence"/>
</dbReference>
<feature type="domain" description="Histidine kinase" evidence="11">
    <location>
        <begin position="125"/>
        <end position="338"/>
    </location>
</feature>
<dbReference type="PANTHER" id="PTHR44936:SF9">
    <property type="entry name" value="SENSOR PROTEIN CREC"/>
    <property type="match status" value="1"/>
</dbReference>
<keyword evidence="7 12" id="KW-0418">Kinase</keyword>
<sequence>MGLLRYLRDHLASEVVFLCAFFLVGWSLALTETSQDTGLLVLLVLALAEAARIAIGYLPSARYWRELREVADALNPLFVAADLPEPTSSEARAADDAIDAVRTEAQRQVSEARRDAAEYRDFIELWSHEVKTPLAAASLELANHPGETAEALAPQLQRVQSYVDQALFMARSYTVGRDYVVRRVPLSQVVGVPVRERMSTLMAAGARVSTEGLDQEVPCDPKWTSFIVGQLIDNAVKYAADRPLEIHLSAERLGTGTAAERVVLRVADNGVGIAAQDLPRIWDKGFTGENGRTTAGGTSTGIGLYLVRTLCDKTGLSCTAFSDGRTGTAVEVTFPALGLPYAGVTQA</sequence>
<dbReference type="GO" id="GO:0004673">
    <property type="term" value="F:protein histidine kinase activity"/>
    <property type="evidence" value="ECO:0007669"/>
    <property type="project" value="UniProtKB-EC"/>
</dbReference>
<dbReference type="RefSeq" id="WP_283713592.1">
    <property type="nucleotide sequence ID" value="NZ_JASJEW010000005.1"/>
</dbReference>
<keyword evidence="13" id="KW-1185">Reference proteome</keyword>
<dbReference type="InterPro" id="IPR036097">
    <property type="entry name" value="HisK_dim/P_sf"/>
</dbReference>
<dbReference type="InterPro" id="IPR003594">
    <property type="entry name" value="HATPase_dom"/>
</dbReference>
<dbReference type="Gene3D" id="1.10.287.130">
    <property type="match status" value="1"/>
</dbReference>
<dbReference type="InterPro" id="IPR036890">
    <property type="entry name" value="HATPase_C_sf"/>
</dbReference>
<proteinExistence type="predicted"/>
<dbReference type="EMBL" id="JASJEX010000002">
    <property type="protein sequence ID" value="MDJ1129331.1"/>
    <property type="molecule type" value="Genomic_DNA"/>
</dbReference>
<evidence type="ECO:0000313" key="13">
    <source>
        <dbReference type="Proteomes" id="UP001431693"/>
    </source>
</evidence>
<feature type="transmembrane region" description="Helical" evidence="10">
    <location>
        <begin position="12"/>
        <end position="31"/>
    </location>
</feature>
<evidence type="ECO:0000256" key="8">
    <source>
        <dbReference type="ARBA" id="ARBA00023012"/>
    </source>
</evidence>
<evidence type="ECO:0000256" key="4">
    <source>
        <dbReference type="ARBA" id="ARBA00022475"/>
    </source>
</evidence>
<dbReference type="SUPFAM" id="SSF47384">
    <property type="entry name" value="Homodimeric domain of signal transducing histidine kinase"/>
    <property type="match status" value="1"/>
</dbReference>
<evidence type="ECO:0000259" key="11">
    <source>
        <dbReference type="PROSITE" id="PS50109"/>
    </source>
</evidence>
<evidence type="ECO:0000256" key="3">
    <source>
        <dbReference type="ARBA" id="ARBA00012438"/>
    </source>
</evidence>
<dbReference type="PANTHER" id="PTHR44936">
    <property type="entry name" value="SENSOR PROTEIN CREC"/>
    <property type="match status" value="1"/>
</dbReference>
<keyword evidence="5" id="KW-0597">Phosphoprotein</keyword>
<accession>A0ABT6ZJW6</accession>
<keyword evidence="9" id="KW-0843">Virulence</keyword>
<evidence type="ECO:0000313" key="12">
    <source>
        <dbReference type="EMBL" id="MDJ1129331.1"/>
    </source>
</evidence>
<keyword evidence="6 12" id="KW-0808">Transferase</keyword>
<dbReference type="InterPro" id="IPR005467">
    <property type="entry name" value="His_kinase_dom"/>
</dbReference>
<keyword evidence="4" id="KW-1003">Cell membrane</keyword>
<keyword evidence="10" id="KW-0472">Membrane</keyword>
<dbReference type="PRINTS" id="PR00344">
    <property type="entry name" value="BCTRLSENSOR"/>
</dbReference>
<comment type="subcellular location">
    <subcellularLocation>
        <location evidence="2">Cell membrane</location>
        <topology evidence="2">Multi-pass membrane protein</topology>
    </subcellularLocation>
</comment>
<reference evidence="12" key="1">
    <citation type="submission" date="2023-05" db="EMBL/GenBank/DDBJ databases">
        <title>[olsenella] sp. nov., isolated from a pig farm feces dump.</title>
        <authorList>
            <person name="Chang Y.-H."/>
        </authorList>
    </citation>
    <scope>NUCLEOTIDE SEQUENCE</scope>
    <source>
        <strain evidence="12">YH-ols2217</strain>
    </source>
</reference>
<gene>
    <name evidence="12" type="ORF">QJ043_04470</name>
</gene>
<name>A0ABT6ZJW6_9ACTN</name>
<dbReference type="InterPro" id="IPR004358">
    <property type="entry name" value="Sig_transdc_His_kin-like_C"/>
</dbReference>
<evidence type="ECO:0000256" key="9">
    <source>
        <dbReference type="ARBA" id="ARBA00023026"/>
    </source>
</evidence>
<dbReference type="PROSITE" id="PS50109">
    <property type="entry name" value="HIS_KIN"/>
    <property type="match status" value="1"/>
</dbReference>
<dbReference type="InterPro" id="IPR003661">
    <property type="entry name" value="HisK_dim/P_dom"/>
</dbReference>
<organism evidence="12 13">
    <name type="scientific">Kribbibacterium absianum</name>
    <dbReference type="NCBI Taxonomy" id="3044210"/>
    <lineage>
        <taxon>Bacteria</taxon>
        <taxon>Bacillati</taxon>
        <taxon>Actinomycetota</taxon>
        <taxon>Coriobacteriia</taxon>
        <taxon>Coriobacteriales</taxon>
        <taxon>Kribbibacteriaceae</taxon>
        <taxon>Kribbibacterium</taxon>
    </lineage>
</organism>
<dbReference type="SUPFAM" id="SSF55874">
    <property type="entry name" value="ATPase domain of HSP90 chaperone/DNA topoisomerase II/histidine kinase"/>
    <property type="match status" value="1"/>
</dbReference>
<evidence type="ECO:0000256" key="10">
    <source>
        <dbReference type="SAM" id="Phobius"/>
    </source>
</evidence>
<evidence type="ECO:0000256" key="5">
    <source>
        <dbReference type="ARBA" id="ARBA00022553"/>
    </source>
</evidence>
<keyword evidence="10" id="KW-1133">Transmembrane helix</keyword>
<keyword evidence="8" id="KW-0902">Two-component regulatory system</keyword>
<dbReference type="SMART" id="SM00387">
    <property type="entry name" value="HATPase_c"/>
    <property type="match status" value="1"/>
</dbReference>
<evidence type="ECO:0000256" key="6">
    <source>
        <dbReference type="ARBA" id="ARBA00022679"/>
    </source>
</evidence>